<dbReference type="InterPro" id="IPR036388">
    <property type="entry name" value="WH-like_DNA-bd_sf"/>
</dbReference>
<dbReference type="Pfam" id="PF08281">
    <property type="entry name" value="Sigma70_r4_2"/>
    <property type="match status" value="1"/>
</dbReference>
<dbReference type="NCBIfam" id="TIGR02937">
    <property type="entry name" value="sigma70-ECF"/>
    <property type="match status" value="1"/>
</dbReference>
<dbReference type="GO" id="GO:0003677">
    <property type="term" value="F:DNA binding"/>
    <property type="evidence" value="ECO:0007669"/>
    <property type="project" value="InterPro"/>
</dbReference>
<dbReference type="InterPro" id="IPR013249">
    <property type="entry name" value="RNA_pol_sigma70_r4_t2"/>
</dbReference>
<evidence type="ECO:0000313" key="7">
    <source>
        <dbReference type="EMBL" id="SBT23605.1"/>
    </source>
</evidence>
<name>A0A1C3JWN1_9BURK</name>
<dbReference type="PANTHER" id="PTHR43133">
    <property type="entry name" value="RNA POLYMERASE ECF-TYPE SIGMA FACTO"/>
    <property type="match status" value="1"/>
</dbReference>
<keyword evidence="4" id="KW-0804">Transcription</keyword>
<feature type="domain" description="RNA polymerase sigma factor 70 region 4 type 2" evidence="6">
    <location>
        <begin position="110"/>
        <end position="162"/>
    </location>
</feature>
<evidence type="ECO:0000256" key="4">
    <source>
        <dbReference type="ARBA" id="ARBA00023163"/>
    </source>
</evidence>
<dbReference type="InterPro" id="IPR013325">
    <property type="entry name" value="RNA_pol_sigma_r2"/>
</dbReference>
<proteinExistence type="inferred from homology"/>
<keyword evidence="2" id="KW-0805">Transcription regulation</keyword>
<dbReference type="OrthoDB" id="8654550at2"/>
<dbReference type="GO" id="GO:0006352">
    <property type="term" value="P:DNA-templated transcription initiation"/>
    <property type="evidence" value="ECO:0007669"/>
    <property type="project" value="InterPro"/>
</dbReference>
<dbReference type="Gene3D" id="1.10.1740.10">
    <property type="match status" value="1"/>
</dbReference>
<dbReference type="PANTHER" id="PTHR43133:SF63">
    <property type="entry name" value="RNA POLYMERASE SIGMA FACTOR FECI-RELATED"/>
    <property type="match status" value="1"/>
</dbReference>
<dbReference type="InterPro" id="IPR039425">
    <property type="entry name" value="RNA_pol_sigma-70-like"/>
</dbReference>
<dbReference type="SUPFAM" id="SSF88659">
    <property type="entry name" value="Sigma3 and sigma4 domains of RNA polymerase sigma factors"/>
    <property type="match status" value="1"/>
</dbReference>
<dbReference type="InterPro" id="IPR013324">
    <property type="entry name" value="RNA_pol_sigma_r3/r4-like"/>
</dbReference>
<feature type="domain" description="RNA polymerase sigma-70 region 2" evidence="5">
    <location>
        <begin position="13"/>
        <end position="79"/>
    </location>
</feature>
<comment type="similarity">
    <text evidence="1">Belongs to the sigma-70 factor family. ECF subfamily.</text>
</comment>
<dbReference type="GO" id="GO:0016987">
    <property type="term" value="F:sigma factor activity"/>
    <property type="evidence" value="ECO:0007669"/>
    <property type="project" value="UniProtKB-KW"/>
</dbReference>
<dbReference type="InterPro" id="IPR014284">
    <property type="entry name" value="RNA_pol_sigma-70_dom"/>
</dbReference>
<evidence type="ECO:0000256" key="1">
    <source>
        <dbReference type="ARBA" id="ARBA00010641"/>
    </source>
</evidence>
<accession>A0A1C3JWN1</accession>
<keyword evidence="9" id="KW-1185">Reference proteome</keyword>
<evidence type="ECO:0000313" key="9">
    <source>
        <dbReference type="Proteomes" id="UP000078558"/>
    </source>
</evidence>
<dbReference type="Pfam" id="PF04542">
    <property type="entry name" value="Sigma70_r2"/>
    <property type="match status" value="1"/>
</dbReference>
<evidence type="ECO:0000256" key="3">
    <source>
        <dbReference type="ARBA" id="ARBA00023082"/>
    </source>
</evidence>
<dbReference type="AlphaFoldDB" id="A0A1C3JWN1"/>
<dbReference type="STRING" id="1851544.ODI_00141"/>
<evidence type="ECO:0000313" key="8">
    <source>
        <dbReference type="EMBL" id="SOE51555.1"/>
    </source>
</evidence>
<dbReference type="InterPro" id="IPR007627">
    <property type="entry name" value="RNA_pol_sigma70_r2"/>
</dbReference>
<gene>
    <name evidence="7" type="ORF">ODI_00141</name>
    <name evidence="8" type="ORF">ODI_R3524</name>
</gene>
<dbReference type="SUPFAM" id="SSF88946">
    <property type="entry name" value="Sigma2 domain of RNA polymerase sigma factors"/>
    <property type="match status" value="1"/>
</dbReference>
<dbReference type="KEGG" id="odi:ODI_R3524"/>
<evidence type="ECO:0000256" key="2">
    <source>
        <dbReference type="ARBA" id="ARBA00023015"/>
    </source>
</evidence>
<reference evidence="7 9" key="1">
    <citation type="submission" date="2016-06" db="EMBL/GenBank/DDBJ databases">
        <authorList>
            <person name="Kjaerup R.B."/>
            <person name="Dalgaard T.S."/>
            <person name="Juul-Madsen H.R."/>
        </authorList>
    </citation>
    <scope>NUCLEOTIDE SEQUENCE [LARGE SCALE GENOMIC DNA]</scope>
    <source>
        <strain evidence="7">Orrdi1</strain>
    </source>
</reference>
<reference evidence="8 9" key="2">
    <citation type="submission" date="2017-08" db="EMBL/GenBank/DDBJ databases">
        <authorList>
            <person name="de Groot N.N."/>
        </authorList>
    </citation>
    <scope>NUCLEOTIDE SEQUENCE [LARGE SCALE GENOMIC DNA]</scope>
    <source>
        <strain evidence="8">Orrdi1</strain>
    </source>
</reference>
<dbReference type="EMBL" id="FLRC01000001">
    <property type="protein sequence ID" value="SBT23605.1"/>
    <property type="molecule type" value="Genomic_DNA"/>
</dbReference>
<evidence type="ECO:0000259" key="6">
    <source>
        <dbReference type="Pfam" id="PF08281"/>
    </source>
</evidence>
<keyword evidence="3" id="KW-0731">Sigma factor</keyword>
<dbReference type="RefSeq" id="WP_067748777.1">
    <property type="nucleotide sequence ID" value="NZ_LT907988.1"/>
</dbReference>
<sequence length="167" mass="18864">MTDLSARQTVEALYLAHHGWLRGWFRRRLGDAFASADLAHDTFLRLMTSRRVHALRDEPRALITHIAKGLLVDHWRRRDVEQAYLDALARVPEAVAPSPEAGVLIVEALLRVDALLDSLPAFTRDVFLMAQLDGMTLREIAERTGKPAITVRRHIHRALMACMLAAE</sequence>
<dbReference type="EMBL" id="LT907988">
    <property type="protein sequence ID" value="SOE51555.1"/>
    <property type="molecule type" value="Genomic_DNA"/>
</dbReference>
<dbReference type="Gene3D" id="1.10.10.10">
    <property type="entry name" value="Winged helix-like DNA-binding domain superfamily/Winged helix DNA-binding domain"/>
    <property type="match status" value="1"/>
</dbReference>
<organism evidence="7 9">
    <name type="scientific">Orrella dioscoreae</name>
    <dbReference type="NCBI Taxonomy" id="1851544"/>
    <lineage>
        <taxon>Bacteria</taxon>
        <taxon>Pseudomonadati</taxon>
        <taxon>Pseudomonadota</taxon>
        <taxon>Betaproteobacteria</taxon>
        <taxon>Burkholderiales</taxon>
        <taxon>Alcaligenaceae</taxon>
        <taxon>Orrella</taxon>
    </lineage>
</organism>
<protein>
    <submittedName>
        <fullName evidence="7">Sigma factor, ECF subfamily</fullName>
    </submittedName>
</protein>
<evidence type="ECO:0000259" key="5">
    <source>
        <dbReference type="Pfam" id="PF04542"/>
    </source>
</evidence>
<dbReference type="Proteomes" id="UP000078558">
    <property type="component" value="Chromosome I"/>
</dbReference>